<comment type="caution">
    <text evidence="2">The sequence shown here is derived from an EMBL/GenBank/DDBJ whole genome shotgun (WGS) entry which is preliminary data.</text>
</comment>
<feature type="region of interest" description="Disordered" evidence="1">
    <location>
        <begin position="1"/>
        <end position="22"/>
    </location>
</feature>
<keyword evidence="3" id="KW-1185">Reference proteome</keyword>
<feature type="compositionally biased region" description="Low complexity" evidence="1">
    <location>
        <begin position="71"/>
        <end position="80"/>
    </location>
</feature>
<gene>
    <name evidence="2" type="ORF">GCM10022226_10760</name>
</gene>
<evidence type="ECO:0000313" key="3">
    <source>
        <dbReference type="Proteomes" id="UP001500888"/>
    </source>
</evidence>
<protein>
    <submittedName>
        <fullName evidence="2">Uncharacterized protein</fullName>
    </submittedName>
</protein>
<feature type="region of interest" description="Disordered" evidence="1">
    <location>
        <begin position="50"/>
        <end position="88"/>
    </location>
</feature>
<evidence type="ECO:0000256" key="1">
    <source>
        <dbReference type="SAM" id="MobiDB-lite"/>
    </source>
</evidence>
<dbReference type="Proteomes" id="UP001500888">
    <property type="component" value="Unassembled WGS sequence"/>
</dbReference>
<evidence type="ECO:0000313" key="2">
    <source>
        <dbReference type="EMBL" id="GAA3793328.1"/>
    </source>
</evidence>
<sequence>MRCSVAHVSITMQPSPPVTTPALFNHQEPSGCTHASTPGTTSCSVPGAPAGDEGCFGETIVTPASTSTDRPGAAPAPQGPDQDDEDLA</sequence>
<organism evidence="2 3">
    <name type="scientific">Sphaerisporangium flaviroseum</name>
    <dbReference type="NCBI Taxonomy" id="509199"/>
    <lineage>
        <taxon>Bacteria</taxon>
        <taxon>Bacillati</taxon>
        <taxon>Actinomycetota</taxon>
        <taxon>Actinomycetes</taxon>
        <taxon>Streptosporangiales</taxon>
        <taxon>Streptosporangiaceae</taxon>
        <taxon>Sphaerisporangium</taxon>
    </lineage>
</organism>
<accession>A0ABP7HLB2</accession>
<reference evidence="3" key="1">
    <citation type="journal article" date="2019" name="Int. J. Syst. Evol. Microbiol.">
        <title>The Global Catalogue of Microorganisms (GCM) 10K type strain sequencing project: providing services to taxonomists for standard genome sequencing and annotation.</title>
        <authorList>
            <consortium name="The Broad Institute Genomics Platform"/>
            <consortium name="The Broad Institute Genome Sequencing Center for Infectious Disease"/>
            <person name="Wu L."/>
            <person name="Ma J."/>
        </authorList>
    </citation>
    <scope>NUCLEOTIDE SEQUENCE [LARGE SCALE GENOMIC DNA]</scope>
    <source>
        <strain evidence="3">JCM 16908</strain>
    </source>
</reference>
<name>A0ABP7HLB2_9ACTN</name>
<dbReference type="EMBL" id="BAAAZR010000001">
    <property type="protein sequence ID" value="GAA3793328.1"/>
    <property type="molecule type" value="Genomic_DNA"/>
</dbReference>
<proteinExistence type="predicted"/>